<evidence type="ECO:0000256" key="4">
    <source>
        <dbReference type="ARBA" id="ARBA00023163"/>
    </source>
</evidence>
<keyword evidence="3" id="KW-0238">DNA-binding</keyword>
<organism evidence="6 7">
    <name type="scientific">Paenibacillus amylolyticus</name>
    <dbReference type="NCBI Taxonomy" id="1451"/>
    <lineage>
        <taxon>Bacteria</taxon>
        <taxon>Bacillati</taxon>
        <taxon>Bacillota</taxon>
        <taxon>Bacilli</taxon>
        <taxon>Bacillales</taxon>
        <taxon>Paenibacillaceae</taxon>
        <taxon>Paenibacillus</taxon>
    </lineage>
</organism>
<comment type="caution">
    <text evidence="6">The sequence shown here is derived from an EMBL/GenBank/DDBJ whole genome shotgun (WGS) entry which is preliminary data.</text>
</comment>
<protein>
    <submittedName>
        <fullName evidence="6">LacI family transcriptional regulator</fullName>
    </submittedName>
</protein>
<dbReference type="Pfam" id="PF13377">
    <property type="entry name" value="Peripla_BP_3"/>
    <property type="match status" value="1"/>
</dbReference>
<evidence type="ECO:0000256" key="1">
    <source>
        <dbReference type="ARBA" id="ARBA00022491"/>
    </source>
</evidence>
<evidence type="ECO:0000259" key="5">
    <source>
        <dbReference type="PROSITE" id="PS50932"/>
    </source>
</evidence>
<dbReference type="SMART" id="SM00354">
    <property type="entry name" value="HTH_LACI"/>
    <property type="match status" value="1"/>
</dbReference>
<dbReference type="CDD" id="cd01392">
    <property type="entry name" value="HTH_LacI"/>
    <property type="match status" value="1"/>
</dbReference>
<dbReference type="Pfam" id="PF00356">
    <property type="entry name" value="LacI"/>
    <property type="match status" value="1"/>
</dbReference>
<dbReference type="PANTHER" id="PTHR30146">
    <property type="entry name" value="LACI-RELATED TRANSCRIPTIONAL REPRESSOR"/>
    <property type="match status" value="1"/>
</dbReference>
<dbReference type="PROSITE" id="PS00356">
    <property type="entry name" value="HTH_LACI_1"/>
    <property type="match status" value="1"/>
</dbReference>
<dbReference type="InterPro" id="IPR010982">
    <property type="entry name" value="Lambda_DNA-bd_dom_sf"/>
</dbReference>
<sequence>MCQAFRYGRPDKHNRGAKNVVSIKDIAKQAGVSISTVSYALNGSNKVTDETSSKILAIAKELNYVPNAAARTLKKRESKILGVFLTDFSGDVYGDLLSGMKAVCNAQGYDLIVCSGKQSHRMLPERMIDGAIILDHTFASEELMQYADRGHKIVVLDREMDHPNINQVLLDNKAGATLAMEHLIEQGHKKIYVVTGPEGSFDSVQRMKAVRQVAEREADVEWIEITGDFEKSGGERAADQIVQAYDGPAAVFCLNDEMAIGLCDRLAESVLGVGQEIDVIGFDNIELSKYVQPRLASIDYSKRKWGSLAAEQLIKIIAGEPVDHERIYVTLVEGGSVSGPIQSDSVISMRNDRAVSY</sequence>
<dbReference type="InterPro" id="IPR046335">
    <property type="entry name" value="LacI/GalR-like_sensor"/>
</dbReference>
<name>A0A100VIV5_PAEAM</name>
<dbReference type="PROSITE" id="PS50932">
    <property type="entry name" value="HTH_LACI_2"/>
    <property type="match status" value="1"/>
</dbReference>
<reference evidence="6 7" key="1">
    <citation type="journal article" date="2016" name="Genome Announc.">
        <title>Draft Genome Sequence of Paenibacillus amylolyticus Heshi-A3, Isolated from Fermented Rice Bran in a Japanese Fermented Seafood Dish.</title>
        <authorList>
            <person name="Akuzawa S."/>
            <person name="Nagaoka J."/>
            <person name="Kanekatsu M."/>
            <person name="Kubota E."/>
            <person name="Ohtake R."/>
            <person name="Suzuki T."/>
            <person name="Kanesaki Y."/>
        </authorList>
    </citation>
    <scope>NUCLEOTIDE SEQUENCE [LARGE SCALE GENOMIC DNA]</scope>
    <source>
        <strain evidence="6 7">Heshi-A3</strain>
    </source>
</reference>
<proteinExistence type="predicted"/>
<dbReference type="InterPro" id="IPR000843">
    <property type="entry name" value="HTH_LacI"/>
</dbReference>
<dbReference type="EMBL" id="BCNV01000001">
    <property type="protein sequence ID" value="GAS80638.1"/>
    <property type="molecule type" value="Genomic_DNA"/>
</dbReference>
<evidence type="ECO:0000313" key="6">
    <source>
        <dbReference type="EMBL" id="GAS80638.1"/>
    </source>
</evidence>
<keyword evidence="4" id="KW-0804">Transcription</keyword>
<dbReference type="Gene3D" id="1.10.260.40">
    <property type="entry name" value="lambda repressor-like DNA-binding domains"/>
    <property type="match status" value="1"/>
</dbReference>
<dbReference type="GO" id="GO:0003700">
    <property type="term" value="F:DNA-binding transcription factor activity"/>
    <property type="evidence" value="ECO:0007669"/>
    <property type="project" value="TreeGrafter"/>
</dbReference>
<dbReference type="SUPFAM" id="SSF53822">
    <property type="entry name" value="Periplasmic binding protein-like I"/>
    <property type="match status" value="1"/>
</dbReference>
<dbReference type="Proteomes" id="UP000069697">
    <property type="component" value="Unassembled WGS sequence"/>
</dbReference>
<dbReference type="CDD" id="cd06267">
    <property type="entry name" value="PBP1_LacI_sugar_binding-like"/>
    <property type="match status" value="1"/>
</dbReference>
<evidence type="ECO:0000256" key="2">
    <source>
        <dbReference type="ARBA" id="ARBA00023015"/>
    </source>
</evidence>
<keyword evidence="2" id="KW-0805">Transcription regulation</keyword>
<feature type="domain" description="HTH lacI-type" evidence="5">
    <location>
        <begin position="21"/>
        <end position="75"/>
    </location>
</feature>
<dbReference type="GO" id="GO:0000976">
    <property type="term" value="F:transcription cis-regulatory region binding"/>
    <property type="evidence" value="ECO:0007669"/>
    <property type="project" value="TreeGrafter"/>
</dbReference>
<keyword evidence="1" id="KW-0678">Repressor</keyword>
<dbReference type="PANTHER" id="PTHR30146:SF148">
    <property type="entry name" value="HTH-TYPE TRANSCRIPTIONAL REPRESSOR PURR-RELATED"/>
    <property type="match status" value="1"/>
</dbReference>
<dbReference type="SUPFAM" id="SSF47413">
    <property type="entry name" value="lambda repressor-like DNA-binding domains"/>
    <property type="match status" value="1"/>
</dbReference>
<reference evidence="7" key="2">
    <citation type="submission" date="2016-01" db="EMBL/GenBank/DDBJ databases">
        <title>Draft Genome Sequence of Paenibacillus amylolyticus Heshi-A3 that Was Isolated from Fermented Rice Bran with Aging Salted Mackerel, Which Was Named Heshiko as Traditional Fermented Seafood in Japan.</title>
        <authorList>
            <person name="Akuzawa S."/>
            <person name="Nakagawa J."/>
            <person name="Kanekatsu T."/>
            <person name="Kubota E."/>
            <person name="Ohtake R."/>
            <person name="Suzuki T."/>
            <person name="Kanesaki Y."/>
        </authorList>
    </citation>
    <scope>NUCLEOTIDE SEQUENCE [LARGE SCALE GENOMIC DNA]</scope>
    <source>
        <strain evidence="7">Heshi-A3</strain>
    </source>
</reference>
<accession>A0A100VIV5</accession>
<evidence type="ECO:0000256" key="3">
    <source>
        <dbReference type="ARBA" id="ARBA00023125"/>
    </source>
</evidence>
<dbReference type="InterPro" id="IPR028082">
    <property type="entry name" value="Peripla_BP_I"/>
</dbReference>
<gene>
    <name evidence="6" type="ORF">PAHA3_0709</name>
</gene>
<evidence type="ECO:0000313" key="7">
    <source>
        <dbReference type="Proteomes" id="UP000069697"/>
    </source>
</evidence>
<dbReference type="AlphaFoldDB" id="A0A100VIV5"/>
<dbReference type="Gene3D" id="3.40.50.2300">
    <property type="match status" value="2"/>
</dbReference>